<dbReference type="InterPro" id="IPR056043">
    <property type="entry name" value="DUF7626"/>
</dbReference>
<keyword evidence="4" id="KW-1185">Reference proteome</keyword>
<evidence type="ECO:0000313" key="3">
    <source>
        <dbReference type="EMBL" id="KAK3203509.1"/>
    </source>
</evidence>
<evidence type="ECO:0000259" key="2">
    <source>
        <dbReference type="Pfam" id="PF24625"/>
    </source>
</evidence>
<dbReference type="Pfam" id="PF24625">
    <property type="entry name" value="DUF7626"/>
    <property type="match status" value="1"/>
</dbReference>
<comment type="caution">
    <text evidence="3">The sequence shown here is derived from an EMBL/GenBank/DDBJ whole genome shotgun (WGS) entry which is preliminary data.</text>
</comment>
<feature type="region of interest" description="Disordered" evidence="1">
    <location>
        <begin position="83"/>
        <end position="147"/>
    </location>
</feature>
<dbReference type="EMBL" id="WVTA01000011">
    <property type="protein sequence ID" value="KAK3203509.1"/>
    <property type="molecule type" value="Genomic_DNA"/>
</dbReference>
<sequence length="588" mass="67523">MKFKDNHKSFELDISDVGDASGDDYSVKCFDDHLADLEEDLNTGKYAAASVNDQDGISFAHDDDADFPYNKGFLQGYKNYRAAHSPTEPQGFDENAEPDADYDPKNSDNEDEGVPKRSGKRSRTTVGAPSKSTQLTRWFGTTTERERSAMRTNITGSRSYMIDDEATMTADAPSHKGGTFGRMNHEKGSKLPSYYRGITFDLDSNDELILSLRDKGYSDQQICDWLKKEGRVRYNPKGVSTRIARIKQVRGERWDFELENGMREWKMEDDQLLLRAYDLADIEIAYEIERLRSWRWKKTADWMHRLNKDLLFSGNACHKRYAALIDGTAAIPTDVDADPAQRKAEMEKLRQDLEEKREKENEEKEAKENERQRLKEEAAIENSQKAVNRAEKKRSRFLQQEIRATKRATNSTLRSQQAEDTLLKKREIAAARQKTKEDKEAERKHREEFAVKNFKHITKDTPDPRGMLDLLDLQKLCRDRNISDYKPHKKGLDNKKVLLMRLRNADQALKHCRLVAMCQENKIPTGGNKVQMIHQLALCAARGCDSYVGDDARDDGDDEADDDEEEVMEAKYKAMDHAGSPEFTLDVM</sequence>
<proteinExistence type="predicted"/>
<feature type="compositionally biased region" description="Polar residues" evidence="1">
    <location>
        <begin position="124"/>
        <end position="142"/>
    </location>
</feature>
<evidence type="ECO:0000313" key="4">
    <source>
        <dbReference type="Proteomes" id="UP001280581"/>
    </source>
</evidence>
<feature type="region of interest" description="Disordered" evidence="1">
    <location>
        <begin position="352"/>
        <end position="394"/>
    </location>
</feature>
<feature type="domain" description="DUF7626" evidence="2">
    <location>
        <begin position="201"/>
        <end position="253"/>
    </location>
</feature>
<gene>
    <name evidence="3" type="ORF">GRF29_112g1497662</name>
</gene>
<accession>A0AAN6RDV7</accession>
<evidence type="ECO:0000256" key="1">
    <source>
        <dbReference type="SAM" id="MobiDB-lite"/>
    </source>
</evidence>
<reference evidence="3 4" key="1">
    <citation type="submission" date="2021-02" db="EMBL/GenBank/DDBJ databases">
        <title>Genome assembly of Pseudopithomyces chartarum.</title>
        <authorList>
            <person name="Jauregui R."/>
            <person name="Singh J."/>
            <person name="Voisey C."/>
        </authorList>
    </citation>
    <scope>NUCLEOTIDE SEQUENCE [LARGE SCALE GENOMIC DNA]</scope>
    <source>
        <strain evidence="3 4">AGR01</strain>
    </source>
</reference>
<feature type="compositionally biased region" description="Basic and acidic residues" evidence="1">
    <location>
        <begin position="352"/>
        <end position="378"/>
    </location>
</feature>
<dbReference type="Proteomes" id="UP001280581">
    <property type="component" value="Unassembled WGS sequence"/>
</dbReference>
<organism evidence="3 4">
    <name type="scientific">Pseudopithomyces chartarum</name>
    <dbReference type="NCBI Taxonomy" id="1892770"/>
    <lineage>
        <taxon>Eukaryota</taxon>
        <taxon>Fungi</taxon>
        <taxon>Dikarya</taxon>
        <taxon>Ascomycota</taxon>
        <taxon>Pezizomycotina</taxon>
        <taxon>Dothideomycetes</taxon>
        <taxon>Pleosporomycetidae</taxon>
        <taxon>Pleosporales</taxon>
        <taxon>Massarineae</taxon>
        <taxon>Didymosphaeriaceae</taxon>
        <taxon>Pseudopithomyces</taxon>
    </lineage>
</organism>
<dbReference type="AlphaFoldDB" id="A0AAN6RDV7"/>
<name>A0AAN6RDV7_9PLEO</name>
<protein>
    <recommendedName>
        <fullName evidence="2">DUF7626 domain-containing protein</fullName>
    </recommendedName>
</protein>